<accession>A0A9X3NIJ0</accession>
<dbReference type="InterPro" id="IPR008557">
    <property type="entry name" value="PhoX"/>
</dbReference>
<gene>
    <name evidence="1" type="ORF">OJ997_35940</name>
</gene>
<proteinExistence type="predicted"/>
<organism evidence="1 2">
    <name type="scientific">Solirubrobacter phytolaccae</name>
    <dbReference type="NCBI Taxonomy" id="1404360"/>
    <lineage>
        <taxon>Bacteria</taxon>
        <taxon>Bacillati</taxon>
        <taxon>Actinomycetota</taxon>
        <taxon>Thermoleophilia</taxon>
        <taxon>Solirubrobacterales</taxon>
        <taxon>Solirubrobacteraceae</taxon>
        <taxon>Solirubrobacter</taxon>
    </lineage>
</organism>
<dbReference type="PANTHER" id="PTHR35399">
    <property type="entry name" value="SLR8030 PROTEIN"/>
    <property type="match status" value="1"/>
</dbReference>
<dbReference type="PROSITE" id="PS51318">
    <property type="entry name" value="TAT"/>
    <property type="match status" value="1"/>
</dbReference>
<sequence>MITRRHLIQSGLAAATAVTFGPSFWRDALAAPPAQPGPGPYGPLLPADANGIMLPSGFSSRVIATANAPVAGTGYVFPWFPDGQATYPTPDGGWILVTNSEIPAVGGVSAIRFDARGTIVDAYRILANTNTNCAGGATPWGTWLSCEEVDKGSVWECDPTGARAAVEHQAMGVFKHEAACVDPLLQQIYLSEDISGGGLYRYTPTAYPDLSEGLLEIACGGPQVVWKPVPDPRFTGATACKDQVADSIKFGRGEGLWYDAGRVYLATTSDETIHVYDTRAGTLEVLYNADNAPGTPLRGVDNLHVSRSGDLFVAEDSYDNDPDAMDICLITPDKQVARFLKLTGDAHFLPGELASETVGITFDPSGTRMYVGSQRYAGFGIVYEIAGPFRLERAQGAPPLNPVGSPAPPAVAGPGGAPGVPIGLDVASRMTFASFIRRGLALGITVDKGASIRVKVTAKVRGRRVTLASGTRLLDRGHTTVRFKPTRARAKPLKARRQALKATVEVKIVTRGAPTRTLKRTVTLRR</sequence>
<dbReference type="EMBL" id="JAPDDP010000142">
    <property type="protein sequence ID" value="MDA0185752.1"/>
    <property type="molecule type" value="Genomic_DNA"/>
</dbReference>
<evidence type="ECO:0000313" key="1">
    <source>
        <dbReference type="EMBL" id="MDA0185752.1"/>
    </source>
</evidence>
<comment type="caution">
    <text evidence="1">The sequence shown here is derived from an EMBL/GenBank/DDBJ whole genome shotgun (WGS) entry which is preliminary data.</text>
</comment>
<protein>
    <submittedName>
        <fullName evidence="1">PhoX family protein</fullName>
    </submittedName>
</protein>
<dbReference type="PANTHER" id="PTHR35399:SF4">
    <property type="entry name" value="MEMBRANE PROTEIN"/>
    <property type="match status" value="1"/>
</dbReference>
<dbReference type="Proteomes" id="UP001147653">
    <property type="component" value="Unassembled WGS sequence"/>
</dbReference>
<keyword evidence="2" id="KW-1185">Reference proteome</keyword>
<reference evidence="1" key="1">
    <citation type="submission" date="2022-10" db="EMBL/GenBank/DDBJ databases">
        <title>The WGS of Solirubrobacter phytolaccae KCTC 29190.</title>
        <authorList>
            <person name="Jiang Z."/>
        </authorList>
    </citation>
    <scope>NUCLEOTIDE SEQUENCE</scope>
    <source>
        <strain evidence="1">KCTC 29190</strain>
    </source>
</reference>
<dbReference type="Pfam" id="PF05787">
    <property type="entry name" value="PhoX"/>
    <property type="match status" value="1"/>
</dbReference>
<name>A0A9X3NIJ0_9ACTN</name>
<dbReference type="InterPro" id="IPR006311">
    <property type="entry name" value="TAT_signal"/>
</dbReference>
<evidence type="ECO:0000313" key="2">
    <source>
        <dbReference type="Proteomes" id="UP001147653"/>
    </source>
</evidence>
<dbReference type="RefSeq" id="WP_270030272.1">
    <property type="nucleotide sequence ID" value="NZ_JAPDDP010000142.1"/>
</dbReference>
<dbReference type="AlphaFoldDB" id="A0A9X3NIJ0"/>
<dbReference type="SUPFAM" id="SSF63825">
    <property type="entry name" value="YWTD domain"/>
    <property type="match status" value="1"/>
</dbReference>